<protein>
    <submittedName>
        <fullName evidence="7">ABC transporter substrate-binding protein</fullName>
    </submittedName>
</protein>
<dbReference type="GO" id="GO:0030288">
    <property type="term" value="C:outer membrane-bounded periplasmic space"/>
    <property type="evidence" value="ECO:0007669"/>
    <property type="project" value="UniProtKB-ARBA"/>
</dbReference>
<dbReference type="PANTHER" id="PTHR30290:SF9">
    <property type="entry name" value="OLIGOPEPTIDE-BINDING PROTEIN APPA"/>
    <property type="match status" value="1"/>
</dbReference>
<evidence type="ECO:0000256" key="1">
    <source>
        <dbReference type="ARBA" id="ARBA00004418"/>
    </source>
</evidence>
<dbReference type="GO" id="GO:0043190">
    <property type="term" value="C:ATP-binding cassette (ABC) transporter complex"/>
    <property type="evidence" value="ECO:0007669"/>
    <property type="project" value="InterPro"/>
</dbReference>
<dbReference type="InterPro" id="IPR030678">
    <property type="entry name" value="Peptide/Ni-bd"/>
</dbReference>
<dbReference type="Proteomes" id="UP000281647">
    <property type="component" value="Unassembled WGS sequence"/>
</dbReference>
<dbReference type="EMBL" id="RKST01000038">
    <property type="protein sequence ID" value="RUM95528.1"/>
    <property type="molecule type" value="Genomic_DNA"/>
</dbReference>
<evidence type="ECO:0000256" key="4">
    <source>
        <dbReference type="ARBA" id="ARBA00022729"/>
    </source>
</evidence>
<dbReference type="Gene3D" id="3.90.76.10">
    <property type="entry name" value="Dipeptide-binding Protein, Domain 1"/>
    <property type="match status" value="1"/>
</dbReference>
<evidence type="ECO:0000259" key="6">
    <source>
        <dbReference type="Pfam" id="PF00496"/>
    </source>
</evidence>
<organism evidence="7 8">
    <name type="scientific">Borborobacter arsenicus</name>
    <dbReference type="NCBI Taxonomy" id="1851146"/>
    <lineage>
        <taxon>Bacteria</taxon>
        <taxon>Pseudomonadati</taxon>
        <taxon>Pseudomonadota</taxon>
        <taxon>Alphaproteobacteria</taxon>
        <taxon>Hyphomicrobiales</taxon>
        <taxon>Phyllobacteriaceae</taxon>
        <taxon>Borborobacter</taxon>
    </lineage>
</organism>
<proteinExistence type="inferred from homology"/>
<dbReference type="SUPFAM" id="SSF53850">
    <property type="entry name" value="Periplasmic binding protein-like II"/>
    <property type="match status" value="1"/>
</dbReference>
<comment type="subcellular location">
    <subcellularLocation>
        <location evidence="1">Periplasm</location>
    </subcellularLocation>
</comment>
<dbReference type="AlphaFoldDB" id="A0A432V0A2"/>
<dbReference type="InterPro" id="IPR000914">
    <property type="entry name" value="SBP_5_dom"/>
</dbReference>
<comment type="caution">
    <text evidence="7">The sequence shown here is derived from an EMBL/GenBank/DDBJ whole genome shotgun (WGS) entry which is preliminary data.</text>
</comment>
<dbReference type="Gene3D" id="3.10.105.10">
    <property type="entry name" value="Dipeptide-binding Protein, Domain 3"/>
    <property type="match status" value="1"/>
</dbReference>
<feature type="domain" description="Solute-binding protein family 5" evidence="6">
    <location>
        <begin position="85"/>
        <end position="430"/>
    </location>
</feature>
<evidence type="ECO:0000256" key="5">
    <source>
        <dbReference type="SAM" id="SignalP"/>
    </source>
</evidence>
<evidence type="ECO:0000313" key="8">
    <source>
        <dbReference type="Proteomes" id="UP000281647"/>
    </source>
</evidence>
<dbReference type="PANTHER" id="PTHR30290">
    <property type="entry name" value="PERIPLASMIC BINDING COMPONENT OF ABC TRANSPORTER"/>
    <property type="match status" value="1"/>
</dbReference>
<gene>
    <name evidence="7" type="ORF">EET67_22775</name>
</gene>
<dbReference type="InterPro" id="IPR023765">
    <property type="entry name" value="SBP_5_CS"/>
</dbReference>
<dbReference type="Gene3D" id="3.40.190.10">
    <property type="entry name" value="Periplasmic binding protein-like II"/>
    <property type="match status" value="1"/>
</dbReference>
<dbReference type="OrthoDB" id="9803988at2"/>
<feature type="signal peptide" evidence="5">
    <location>
        <begin position="1"/>
        <end position="33"/>
    </location>
</feature>
<comment type="similarity">
    <text evidence="2">Belongs to the bacterial solute-binding protein 5 family.</text>
</comment>
<evidence type="ECO:0000313" key="7">
    <source>
        <dbReference type="EMBL" id="RUM95528.1"/>
    </source>
</evidence>
<dbReference type="InterPro" id="IPR039424">
    <property type="entry name" value="SBP_5"/>
</dbReference>
<dbReference type="RefSeq" id="WP_128628627.1">
    <property type="nucleotide sequence ID" value="NZ_RKST01000038.1"/>
</dbReference>
<evidence type="ECO:0000256" key="3">
    <source>
        <dbReference type="ARBA" id="ARBA00022448"/>
    </source>
</evidence>
<name>A0A432V0A2_9HYPH</name>
<dbReference type="Pfam" id="PF00496">
    <property type="entry name" value="SBP_bac_5"/>
    <property type="match status" value="1"/>
</dbReference>
<sequence length="528" mass="58223">MMIACKSNTRNLLNRSSGIALALVLSIGVTVHAGMPAYADDAEFVIGAGTEPDTMGVQEQTSTAVQNYMDFIVEPLVKLAPDGSIQPGLAESWEVSEDGLTYTFHLREGVKFHDGTEFDAEAVKFNFGRLLDEDVRVPLRGQFSMIKEVEVIDPLTVKTHLSATTPAFLGTMSSAPATMMSPAAIDKFGNSYKRIVHPIGTGPYKFVEYVQAEHIKLERWESYWGEKPYFEKQTIKLIPEPASREAALLSGQADMIMQPPSSDIGALQANEDVNVIIGDTTRVVYLAFNNQAEAFSDPRVRKAINHAVDKEAIIKSVLFDAAEPVHSHLSRHMASYCEVGYYDYDPEKARAMLEEAGASGLQLEIVAPAGHYIQDRQAASAIAAYLQQVGIKASVRTTDWATYLAWVAEPPEQQGARMNMFGYAGSSPEQATPGMISFFGGDSTPPNGFNTAFYSNDEVDELWRQASQEPDKEKRDALYCEAQKIFWGDAPWLFLWNQGIPIVTTADIEGVTTLPNEKYDAIYARPKK</sequence>
<accession>A0A432V0A2</accession>
<keyword evidence="8" id="KW-1185">Reference proteome</keyword>
<dbReference type="GO" id="GO:1904680">
    <property type="term" value="F:peptide transmembrane transporter activity"/>
    <property type="evidence" value="ECO:0007669"/>
    <property type="project" value="TreeGrafter"/>
</dbReference>
<keyword evidence="3" id="KW-0813">Transport</keyword>
<keyword evidence="4 5" id="KW-0732">Signal</keyword>
<dbReference type="PROSITE" id="PS01040">
    <property type="entry name" value="SBP_BACTERIAL_5"/>
    <property type="match status" value="1"/>
</dbReference>
<evidence type="ECO:0000256" key="2">
    <source>
        <dbReference type="ARBA" id="ARBA00005695"/>
    </source>
</evidence>
<dbReference type="PIRSF" id="PIRSF002741">
    <property type="entry name" value="MppA"/>
    <property type="match status" value="1"/>
</dbReference>
<dbReference type="GO" id="GO:0015833">
    <property type="term" value="P:peptide transport"/>
    <property type="evidence" value="ECO:0007669"/>
    <property type="project" value="TreeGrafter"/>
</dbReference>
<feature type="chain" id="PRO_5019119914" evidence="5">
    <location>
        <begin position="34"/>
        <end position="528"/>
    </location>
</feature>
<reference evidence="7 8" key="1">
    <citation type="submission" date="2018-11" db="EMBL/GenBank/DDBJ databases">
        <title>Pseudaminobacter arsenicus sp. nov., an arsenic-resistant bacterium isolated from arsenic-rich aquifers.</title>
        <authorList>
            <person name="Mu Y."/>
        </authorList>
    </citation>
    <scope>NUCLEOTIDE SEQUENCE [LARGE SCALE GENOMIC DNA]</scope>
    <source>
        <strain evidence="7 8">CB3</strain>
    </source>
</reference>